<evidence type="ECO:0000313" key="1">
    <source>
        <dbReference type="EMBL" id="KAG5606058.1"/>
    </source>
</evidence>
<keyword evidence="2" id="KW-1185">Reference proteome</keyword>
<proteinExistence type="predicted"/>
<dbReference type="EMBL" id="JACXVP010000005">
    <property type="protein sequence ID" value="KAG5606058.1"/>
    <property type="molecule type" value="Genomic_DNA"/>
</dbReference>
<sequence length="71" mass="8003">MQYVPQVFVAEAQPFLNPMPTMPDVDPYEEMEKEAKTSDIPLPQPILFLIQSFSKAFASQGLEEAVEDNLT</sequence>
<name>A0A9J5Z061_SOLCO</name>
<dbReference type="AlphaFoldDB" id="A0A9J5Z061"/>
<reference evidence="1 2" key="1">
    <citation type="submission" date="2020-09" db="EMBL/GenBank/DDBJ databases">
        <title>De no assembly of potato wild relative species, Solanum commersonii.</title>
        <authorList>
            <person name="Cho K."/>
        </authorList>
    </citation>
    <scope>NUCLEOTIDE SEQUENCE [LARGE SCALE GENOMIC DNA]</scope>
    <source>
        <strain evidence="1">LZ3.2</strain>
        <tissue evidence="1">Leaf</tissue>
    </source>
</reference>
<protein>
    <submittedName>
        <fullName evidence="1">Uncharacterized protein</fullName>
    </submittedName>
</protein>
<gene>
    <name evidence="1" type="ORF">H5410_027550</name>
</gene>
<accession>A0A9J5Z061</accession>
<organism evidence="1 2">
    <name type="scientific">Solanum commersonii</name>
    <name type="common">Commerson's wild potato</name>
    <name type="synonym">Commerson's nightshade</name>
    <dbReference type="NCBI Taxonomy" id="4109"/>
    <lineage>
        <taxon>Eukaryota</taxon>
        <taxon>Viridiplantae</taxon>
        <taxon>Streptophyta</taxon>
        <taxon>Embryophyta</taxon>
        <taxon>Tracheophyta</taxon>
        <taxon>Spermatophyta</taxon>
        <taxon>Magnoliopsida</taxon>
        <taxon>eudicotyledons</taxon>
        <taxon>Gunneridae</taxon>
        <taxon>Pentapetalae</taxon>
        <taxon>asterids</taxon>
        <taxon>lamiids</taxon>
        <taxon>Solanales</taxon>
        <taxon>Solanaceae</taxon>
        <taxon>Solanoideae</taxon>
        <taxon>Solaneae</taxon>
        <taxon>Solanum</taxon>
    </lineage>
</organism>
<evidence type="ECO:0000313" key="2">
    <source>
        <dbReference type="Proteomes" id="UP000824120"/>
    </source>
</evidence>
<comment type="caution">
    <text evidence="1">The sequence shown here is derived from an EMBL/GenBank/DDBJ whole genome shotgun (WGS) entry which is preliminary data.</text>
</comment>
<dbReference type="Proteomes" id="UP000824120">
    <property type="component" value="Chromosome 5"/>
</dbReference>